<dbReference type="Gene3D" id="3.40.50.1820">
    <property type="entry name" value="alpha/beta hydrolase"/>
    <property type="match status" value="1"/>
</dbReference>
<dbReference type="Proteomes" id="UP000542720">
    <property type="component" value="Unassembled WGS sequence"/>
</dbReference>
<name>A0A7W4LQB6_9GAMM</name>
<protein>
    <submittedName>
        <fullName evidence="2">Alpha/beta hydrolase</fullName>
    </submittedName>
</protein>
<accession>A0A7W4LQB6</accession>
<organism evidence="2 3">
    <name type="scientific">Aquipseudomonas ullengensis</name>
    <dbReference type="NCBI Taxonomy" id="2759166"/>
    <lineage>
        <taxon>Bacteria</taxon>
        <taxon>Pseudomonadati</taxon>
        <taxon>Pseudomonadota</taxon>
        <taxon>Gammaproteobacteria</taxon>
        <taxon>Pseudomonadales</taxon>
        <taxon>Pseudomonadaceae</taxon>
        <taxon>Aquipseudomonas</taxon>
    </lineage>
</organism>
<dbReference type="AlphaFoldDB" id="A0A7W4LQB6"/>
<feature type="domain" description="AB hydrolase-1" evidence="1">
    <location>
        <begin position="51"/>
        <end position="285"/>
    </location>
</feature>
<dbReference type="InterPro" id="IPR029058">
    <property type="entry name" value="AB_hydrolase_fold"/>
</dbReference>
<proteinExistence type="predicted"/>
<reference evidence="2 3" key="1">
    <citation type="submission" date="2020-08" db="EMBL/GenBank/DDBJ databases">
        <authorList>
            <person name="Kim C.M."/>
        </authorList>
    </citation>
    <scope>NUCLEOTIDE SEQUENCE [LARGE SCALE GENOMIC DNA]</scope>
    <source>
        <strain evidence="2 3">UL070</strain>
    </source>
</reference>
<dbReference type="InterPro" id="IPR000073">
    <property type="entry name" value="AB_hydrolase_1"/>
</dbReference>
<dbReference type="EMBL" id="JACJUD010000008">
    <property type="protein sequence ID" value="MBB2497404.1"/>
    <property type="molecule type" value="Genomic_DNA"/>
</dbReference>
<dbReference type="PANTHER" id="PTHR43798">
    <property type="entry name" value="MONOACYLGLYCEROL LIPASE"/>
    <property type="match status" value="1"/>
</dbReference>
<sequence>MGIAQEYEPAEVPSWLTWAMQRPGRSCFLEVDGRRLHYLSWGEERPECPVLLLVHGMRGHAHWWDAIAPYFSENYRVVALDLSGMGDSDHRQSYPEQFGALDIIDLIEGAGFGPVIGVGHSYGGSRVLRACADRPDLFTRLLVLDSFIVLPGAEIPVDTANTASKRYYPDLPSALQRYRLMPEQPNPVLPILANIARHSLREEEEGWGWKFDLNLPLGLAHEEFGVSLLPRVQRPVDVVYGECSPVVSRQDAQQAVELLPLGRGPFGIPGTYHHMMIDQPLAVIAILRGLLASGAEHE</sequence>
<dbReference type="SUPFAM" id="SSF53474">
    <property type="entry name" value="alpha/beta-Hydrolases"/>
    <property type="match status" value="1"/>
</dbReference>
<dbReference type="GO" id="GO:0016020">
    <property type="term" value="C:membrane"/>
    <property type="evidence" value="ECO:0007669"/>
    <property type="project" value="TreeGrafter"/>
</dbReference>
<evidence type="ECO:0000313" key="3">
    <source>
        <dbReference type="Proteomes" id="UP000542720"/>
    </source>
</evidence>
<dbReference type="PANTHER" id="PTHR43798:SF33">
    <property type="entry name" value="HYDROLASE, PUTATIVE (AFU_ORTHOLOGUE AFUA_2G14860)-RELATED"/>
    <property type="match status" value="1"/>
</dbReference>
<dbReference type="RefSeq" id="WP_183090933.1">
    <property type="nucleotide sequence ID" value="NZ_JACJUD010000008.1"/>
</dbReference>
<evidence type="ECO:0000259" key="1">
    <source>
        <dbReference type="Pfam" id="PF12697"/>
    </source>
</evidence>
<keyword evidence="2" id="KW-0378">Hydrolase</keyword>
<dbReference type="PRINTS" id="PR00111">
    <property type="entry name" value="ABHYDROLASE"/>
</dbReference>
<dbReference type="GO" id="GO:0046464">
    <property type="term" value="P:acylglycerol catabolic process"/>
    <property type="evidence" value="ECO:0007669"/>
    <property type="project" value="TreeGrafter"/>
</dbReference>
<dbReference type="InterPro" id="IPR050266">
    <property type="entry name" value="AB_hydrolase_sf"/>
</dbReference>
<evidence type="ECO:0000313" key="2">
    <source>
        <dbReference type="EMBL" id="MBB2497404.1"/>
    </source>
</evidence>
<gene>
    <name evidence="2" type="ORF">H3H51_20475</name>
</gene>
<keyword evidence="3" id="KW-1185">Reference proteome</keyword>
<dbReference type="Pfam" id="PF12697">
    <property type="entry name" value="Abhydrolase_6"/>
    <property type="match status" value="1"/>
</dbReference>
<comment type="caution">
    <text evidence="2">The sequence shown here is derived from an EMBL/GenBank/DDBJ whole genome shotgun (WGS) entry which is preliminary data.</text>
</comment>
<dbReference type="GO" id="GO:0047372">
    <property type="term" value="F:monoacylglycerol lipase activity"/>
    <property type="evidence" value="ECO:0007669"/>
    <property type="project" value="TreeGrafter"/>
</dbReference>